<evidence type="ECO:0000313" key="6">
    <source>
        <dbReference type="Proteomes" id="UP000031488"/>
    </source>
</evidence>
<evidence type="ECO:0000259" key="4">
    <source>
        <dbReference type="PROSITE" id="PS51186"/>
    </source>
</evidence>
<dbReference type="AlphaFoldDB" id="A0A0B9AQG6"/>
<evidence type="ECO:0000256" key="1">
    <source>
        <dbReference type="ARBA" id="ARBA00008694"/>
    </source>
</evidence>
<dbReference type="PATRIC" id="fig|1703.6.peg.2650"/>
<evidence type="ECO:0000256" key="3">
    <source>
        <dbReference type="ARBA" id="ARBA00023315"/>
    </source>
</evidence>
<gene>
    <name evidence="5" type="ORF">AE0388_0059</name>
</gene>
<keyword evidence="6" id="KW-1185">Reference proteome</keyword>
<dbReference type="FunFam" id="3.40.630.30:FF:000064">
    <property type="entry name" value="GNAT family acetyltransferase"/>
    <property type="match status" value="1"/>
</dbReference>
<dbReference type="CDD" id="cd04301">
    <property type="entry name" value="NAT_SF"/>
    <property type="match status" value="1"/>
</dbReference>
<dbReference type="EMBL" id="JTJZ01000021">
    <property type="protein sequence ID" value="KHS51590.1"/>
    <property type="molecule type" value="Genomic_DNA"/>
</dbReference>
<organism evidence="5 6">
    <name type="scientific">Brevibacterium linens</name>
    <dbReference type="NCBI Taxonomy" id="1703"/>
    <lineage>
        <taxon>Bacteria</taxon>
        <taxon>Bacillati</taxon>
        <taxon>Actinomycetota</taxon>
        <taxon>Actinomycetes</taxon>
        <taxon>Micrococcales</taxon>
        <taxon>Brevibacteriaceae</taxon>
        <taxon>Brevibacterium</taxon>
    </lineage>
</organism>
<comment type="caution">
    <text evidence="5">The sequence shown here is derived from an EMBL/GenBank/DDBJ whole genome shotgun (WGS) entry which is preliminary data.</text>
</comment>
<comment type="similarity">
    <text evidence="1">Belongs to the acetyltransferase family.</text>
</comment>
<name>A0A0B9AQG6_BRELN</name>
<reference evidence="5 6" key="1">
    <citation type="submission" date="2014-11" db="EMBL/GenBank/DDBJ databases">
        <title>Draft Genome Sequence of Brevibacterium linens AE038-8.</title>
        <authorList>
            <person name="Maizel D."/>
            <person name="Utturkar S.M."/>
            <person name="Brown S.D."/>
            <person name="Ferrero M."/>
            <person name="Rosen B.P."/>
        </authorList>
    </citation>
    <scope>NUCLEOTIDE SEQUENCE [LARGE SCALE GENOMIC DNA]</scope>
    <source>
        <strain evidence="5 6">AE038-8</strain>
    </source>
</reference>
<sequence length="164" mass="17995">MTVTVREAEPADLPDILRLVHALAVYEKEPDAVEATEADFAAVMFPEGGHANTFGLVAESAGEVIGIAIWFHSFSTWTGKNGIWLEDLFVAPEHRGSGAGKALLGRLAQICQERGLTRLEWCVLKWNTPSIGFYESLGAKPQNEWETYRLDGKALTDFADSSRA</sequence>
<evidence type="ECO:0000256" key="2">
    <source>
        <dbReference type="ARBA" id="ARBA00022679"/>
    </source>
</evidence>
<dbReference type="Gene3D" id="3.40.630.30">
    <property type="match status" value="1"/>
</dbReference>
<dbReference type="Pfam" id="PF00583">
    <property type="entry name" value="Acetyltransf_1"/>
    <property type="match status" value="1"/>
</dbReference>
<dbReference type="Proteomes" id="UP000031488">
    <property type="component" value="Unassembled WGS sequence"/>
</dbReference>
<dbReference type="InterPro" id="IPR000182">
    <property type="entry name" value="GNAT_dom"/>
</dbReference>
<dbReference type="InterPro" id="IPR016181">
    <property type="entry name" value="Acyl_CoA_acyltransferase"/>
</dbReference>
<dbReference type="GO" id="GO:0008080">
    <property type="term" value="F:N-acetyltransferase activity"/>
    <property type="evidence" value="ECO:0007669"/>
    <property type="project" value="TreeGrafter"/>
</dbReference>
<dbReference type="InterPro" id="IPR051016">
    <property type="entry name" value="Diverse_Substrate_AcTransf"/>
</dbReference>
<dbReference type="STRING" id="1703.BLSMQ_0953"/>
<feature type="domain" description="N-acetyltransferase" evidence="4">
    <location>
        <begin position="3"/>
        <end position="160"/>
    </location>
</feature>
<proteinExistence type="inferred from homology"/>
<dbReference type="PROSITE" id="PS51186">
    <property type="entry name" value="GNAT"/>
    <property type="match status" value="1"/>
</dbReference>
<dbReference type="RefSeq" id="WP_039211368.1">
    <property type="nucleotide sequence ID" value="NZ_JTJZ01000021.1"/>
</dbReference>
<dbReference type="SUPFAM" id="SSF55729">
    <property type="entry name" value="Acyl-CoA N-acyltransferases (Nat)"/>
    <property type="match status" value="1"/>
</dbReference>
<protein>
    <submittedName>
        <fullName evidence="5">GCN5-related N-acetyltransferase</fullName>
    </submittedName>
</protein>
<dbReference type="PANTHER" id="PTHR10545">
    <property type="entry name" value="DIAMINE N-ACETYLTRANSFERASE"/>
    <property type="match status" value="1"/>
</dbReference>
<evidence type="ECO:0000313" key="5">
    <source>
        <dbReference type="EMBL" id="KHS51590.1"/>
    </source>
</evidence>
<dbReference type="OrthoDB" id="9805924at2"/>
<dbReference type="PANTHER" id="PTHR10545:SF29">
    <property type="entry name" value="GH14572P-RELATED"/>
    <property type="match status" value="1"/>
</dbReference>
<accession>A0A0B9AQG6</accession>
<keyword evidence="2 5" id="KW-0808">Transferase</keyword>
<keyword evidence="3" id="KW-0012">Acyltransferase</keyword>